<dbReference type="EMBL" id="QKMR01000003">
    <property type="protein sequence ID" value="PYG89343.1"/>
    <property type="molecule type" value="Genomic_DNA"/>
</dbReference>
<accession>A0A318YA20</accession>
<gene>
    <name evidence="1" type="ORF">LY28_00560</name>
</gene>
<organism evidence="1 2">
    <name type="scientific">Ruminiclostridium sufflavum DSM 19573</name>
    <dbReference type="NCBI Taxonomy" id="1121337"/>
    <lineage>
        <taxon>Bacteria</taxon>
        <taxon>Bacillati</taxon>
        <taxon>Bacillota</taxon>
        <taxon>Clostridia</taxon>
        <taxon>Eubacteriales</taxon>
        <taxon>Oscillospiraceae</taxon>
        <taxon>Ruminiclostridium</taxon>
    </lineage>
</organism>
<dbReference type="RefSeq" id="WP_242981141.1">
    <property type="nucleotide sequence ID" value="NZ_QKMR01000003.1"/>
</dbReference>
<evidence type="ECO:0000313" key="2">
    <source>
        <dbReference type="Proteomes" id="UP000248132"/>
    </source>
</evidence>
<dbReference type="Proteomes" id="UP000248132">
    <property type="component" value="Unassembled WGS sequence"/>
</dbReference>
<sequence length="57" mass="6692">MTIRSEKAVLQVSFSKEKLEALKFYLGEKDSTIEKELQDHVKGVYEKYVPAPTRRYL</sequence>
<comment type="caution">
    <text evidence="1">The sequence shown here is derived from an EMBL/GenBank/DDBJ whole genome shotgun (WGS) entry which is preliminary data.</text>
</comment>
<name>A0A318YA20_9FIRM</name>
<keyword evidence="2" id="KW-1185">Reference proteome</keyword>
<dbReference type="AlphaFoldDB" id="A0A318YA20"/>
<dbReference type="InterPro" id="IPR046085">
    <property type="entry name" value="DUF6103"/>
</dbReference>
<protein>
    <submittedName>
        <fullName evidence="1">Uncharacterized protein</fullName>
    </submittedName>
</protein>
<feature type="non-terminal residue" evidence="1">
    <location>
        <position position="57"/>
    </location>
</feature>
<evidence type="ECO:0000313" key="1">
    <source>
        <dbReference type="EMBL" id="PYG89343.1"/>
    </source>
</evidence>
<dbReference type="Pfam" id="PF19598">
    <property type="entry name" value="DUF6103"/>
    <property type="match status" value="1"/>
</dbReference>
<proteinExistence type="predicted"/>
<reference evidence="1 2" key="1">
    <citation type="submission" date="2018-06" db="EMBL/GenBank/DDBJ databases">
        <title>Genomic Encyclopedia of Type Strains, Phase I: the one thousand microbial genomes (KMG-I) project.</title>
        <authorList>
            <person name="Kyrpides N."/>
        </authorList>
    </citation>
    <scope>NUCLEOTIDE SEQUENCE [LARGE SCALE GENOMIC DNA]</scope>
    <source>
        <strain evidence="1 2">DSM 19573</strain>
    </source>
</reference>